<dbReference type="Proteomes" id="UP000323924">
    <property type="component" value="Unassembled WGS sequence"/>
</dbReference>
<dbReference type="RefSeq" id="WP_150051508.1">
    <property type="nucleotide sequence ID" value="NZ_VWPC01000012.1"/>
</dbReference>
<organism evidence="1 2">
    <name type="scientific">Pseudomonas chlororaphis</name>
    <dbReference type="NCBI Taxonomy" id="587753"/>
    <lineage>
        <taxon>Bacteria</taxon>
        <taxon>Pseudomonadati</taxon>
        <taxon>Pseudomonadota</taxon>
        <taxon>Gammaproteobacteria</taxon>
        <taxon>Pseudomonadales</taxon>
        <taxon>Pseudomonadaceae</taxon>
        <taxon>Pseudomonas</taxon>
    </lineage>
</organism>
<dbReference type="EMBL" id="VWPC01000012">
    <property type="protein sequence ID" value="KAA5841985.1"/>
    <property type="molecule type" value="Genomic_DNA"/>
</dbReference>
<evidence type="ECO:0000313" key="2">
    <source>
        <dbReference type="Proteomes" id="UP000323924"/>
    </source>
</evidence>
<gene>
    <name evidence="1" type="ORF">F2A38_15750</name>
</gene>
<protein>
    <recommendedName>
        <fullName evidence="3">Phage tail fiber protein</fullName>
    </recommendedName>
</protein>
<proteinExistence type="predicted"/>
<accession>A0AB34C5J8</accession>
<reference evidence="1 2" key="1">
    <citation type="submission" date="2019-09" db="EMBL/GenBank/DDBJ databases">
        <authorList>
            <person name="Vacheron J."/>
            <person name="Dubost A."/>
            <person name="Prigent-Combaret C."/>
            <person name="Muller D."/>
        </authorList>
    </citation>
    <scope>NUCLEOTIDE SEQUENCE [LARGE SCALE GENOMIC DNA]</scope>
    <source>
        <strain evidence="1 2">JV497</strain>
    </source>
</reference>
<evidence type="ECO:0000313" key="1">
    <source>
        <dbReference type="EMBL" id="KAA5841985.1"/>
    </source>
</evidence>
<name>A0AB34C5J8_9PSED</name>
<dbReference type="AlphaFoldDB" id="A0AB34C5J8"/>
<dbReference type="CDD" id="cd19958">
    <property type="entry name" value="pyocin_knob"/>
    <property type="match status" value="1"/>
</dbReference>
<comment type="caution">
    <text evidence="1">The sequence shown here is derived from an EMBL/GenBank/DDBJ whole genome shotgun (WGS) entry which is preliminary data.</text>
</comment>
<sequence>MSTLDATTISGLPVGSDISGTELVPVVQGGGTKRVTASQLRAGLAKSGNNNDITQLSGLTVSLAIAYGGTGATTQAGARTALGLGALATLSVATVATGGTGASTAPQARTNLGALGAGDYGIGGVSIGEPGNLNSLSLTEFFNTTAATTNVPIGAGTAAGQGYGIHNQHPNSAYSSQIWTQLTSTRTFIRVKNAGTPTAWSEFAFLNSPTFTTSLAVQGPVLVGQYLLASLPSASGFSGYEIDVTNATGGSKRCRSNGSVWQILNTTTTVS</sequence>
<evidence type="ECO:0008006" key="3">
    <source>
        <dbReference type="Google" id="ProtNLM"/>
    </source>
</evidence>